<feature type="domain" description="PH" evidence="25">
    <location>
        <begin position="549"/>
        <end position="644"/>
    </location>
</feature>
<evidence type="ECO:0000256" key="17">
    <source>
        <dbReference type="ARBA" id="ARBA00022833"/>
    </source>
</evidence>
<evidence type="ECO:0000313" key="30">
    <source>
        <dbReference type="Proteomes" id="UP000310200"/>
    </source>
</evidence>
<dbReference type="Pfam" id="PF19422">
    <property type="entry name" value="Ariadne"/>
    <property type="match status" value="1"/>
</dbReference>
<dbReference type="InterPro" id="IPR002867">
    <property type="entry name" value="IBR_dom"/>
</dbReference>
<protein>
    <recommendedName>
        <fullName evidence="8">Ceramide transfer protein</fullName>
        <ecNumber evidence="7">2.3.2.31</ecNumber>
    </recommendedName>
    <alternativeName>
        <fullName evidence="21">Collagen type IV alpha-3-binding protein</fullName>
    </alternativeName>
</protein>
<dbReference type="GO" id="GO:0005783">
    <property type="term" value="C:endoplasmic reticulum"/>
    <property type="evidence" value="ECO:0007669"/>
    <property type="project" value="UniProtKB-SubCell"/>
</dbReference>
<dbReference type="PROSITE" id="PS00518">
    <property type="entry name" value="ZF_RING_1"/>
    <property type="match status" value="1"/>
</dbReference>
<comment type="catalytic activity">
    <reaction evidence="2">
        <text>[E2 ubiquitin-conjugating enzyme]-S-ubiquitinyl-L-cysteine + [acceptor protein]-L-lysine = [E2 ubiquitin-conjugating enzyme]-L-cysteine + [acceptor protein]-N(6)-ubiquitinyl-L-lysine.</text>
        <dbReference type="EC" id="2.3.2.31"/>
    </reaction>
</comment>
<dbReference type="InterPro" id="IPR017907">
    <property type="entry name" value="Znf_RING_CS"/>
</dbReference>
<evidence type="ECO:0000256" key="9">
    <source>
        <dbReference type="ARBA" id="ARBA00022448"/>
    </source>
</evidence>
<name>A0A4S2KIW4_9HYME</name>
<evidence type="ECO:0000256" key="2">
    <source>
        <dbReference type="ARBA" id="ARBA00001798"/>
    </source>
</evidence>
<feature type="domain" description="START" evidence="27">
    <location>
        <begin position="894"/>
        <end position="1097"/>
    </location>
</feature>
<dbReference type="Proteomes" id="UP000310200">
    <property type="component" value="Unassembled WGS sequence"/>
</dbReference>
<comment type="similarity">
    <text evidence="6">Belongs to the RBR family. Ariadne subfamily.</text>
</comment>
<dbReference type="SUPFAM" id="SSF57850">
    <property type="entry name" value="RING/U-box"/>
    <property type="match status" value="2"/>
</dbReference>
<keyword evidence="12" id="KW-0479">Metal-binding</keyword>
<comment type="caution">
    <text evidence="29">The sequence shown here is derived from an EMBL/GenBank/DDBJ whole genome shotgun (WGS) entry which is preliminary data.</text>
</comment>
<evidence type="ECO:0000256" key="8">
    <source>
        <dbReference type="ARBA" id="ARBA00021440"/>
    </source>
</evidence>
<dbReference type="InterPro" id="IPR002913">
    <property type="entry name" value="START_lipid-bd_dom"/>
</dbReference>
<evidence type="ECO:0000256" key="15">
    <source>
        <dbReference type="ARBA" id="ARBA00022786"/>
    </source>
</evidence>
<dbReference type="GO" id="GO:0035621">
    <property type="term" value="P:ER to Golgi ceramide transport"/>
    <property type="evidence" value="ECO:0007669"/>
    <property type="project" value="TreeGrafter"/>
</dbReference>
<evidence type="ECO:0000256" key="10">
    <source>
        <dbReference type="ARBA" id="ARBA00022490"/>
    </source>
</evidence>
<evidence type="ECO:0000256" key="20">
    <source>
        <dbReference type="ARBA" id="ARBA00023055"/>
    </source>
</evidence>
<dbReference type="GO" id="GO:0061630">
    <property type="term" value="F:ubiquitin protein ligase activity"/>
    <property type="evidence" value="ECO:0007669"/>
    <property type="project" value="UniProtKB-EC"/>
</dbReference>
<dbReference type="SUPFAM" id="SSF50729">
    <property type="entry name" value="PH domain-like"/>
    <property type="match status" value="1"/>
</dbReference>
<dbReference type="AlphaFoldDB" id="A0A4S2KIW4"/>
<dbReference type="InterPro" id="IPR051213">
    <property type="entry name" value="START_lipid_transfer"/>
</dbReference>
<keyword evidence="9" id="KW-0813">Transport</keyword>
<dbReference type="GO" id="GO:0005794">
    <property type="term" value="C:Golgi apparatus"/>
    <property type="evidence" value="ECO:0007669"/>
    <property type="project" value="UniProtKB-SubCell"/>
</dbReference>
<dbReference type="SMART" id="SM00233">
    <property type="entry name" value="PH"/>
    <property type="match status" value="1"/>
</dbReference>
<evidence type="ECO:0000256" key="19">
    <source>
        <dbReference type="ARBA" id="ARBA00023054"/>
    </source>
</evidence>
<dbReference type="InterPro" id="IPR045840">
    <property type="entry name" value="Ariadne"/>
</dbReference>
<evidence type="ECO:0000256" key="24">
    <source>
        <dbReference type="SAM" id="MobiDB-lite"/>
    </source>
</evidence>
<dbReference type="CDD" id="cd08872">
    <property type="entry name" value="START_STARD11-like"/>
    <property type="match status" value="1"/>
</dbReference>
<dbReference type="InterPro" id="IPR047556">
    <property type="entry name" value="Rcat_RBR_TRIAD1"/>
</dbReference>
<evidence type="ECO:0000256" key="16">
    <source>
        <dbReference type="ARBA" id="ARBA00022824"/>
    </source>
</evidence>
<keyword evidence="16" id="KW-0256">Endoplasmic reticulum</keyword>
<keyword evidence="29" id="KW-0176">Collagen</keyword>
<feature type="compositionally biased region" description="Acidic residues" evidence="24">
    <location>
        <begin position="1"/>
        <end position="15"/>
    </location>
</feature>
<dbReference type="PANTHER" id="PTHR19308">
    <property type="entry name" value="PHOSPHATIDYLCHOLINE TRANSFER PROTEIN"/>
    <property type="match status" value="1"/>
</dbReference>
<dbReference type="Pfam" id="PF01852">
    <property type="entry name" value="START"/>
    <property type="match status" value="1"/>
</dbReference>
<dbReference type="EC" id="2.3.2.31" evidence="7"/>
<keyword evidence="13" id="KW-0677">Repeat</keyword>
<dbReference type="Pfam" id="PF26000">
    <property type="entry name" value="UBA_ARIH2_N"/>
    <property type="match status" value="1"/>
</dbReference>
<keyword evidence="15" id="KW-0833">Ubl conjugation pathway</keyword>
<evidence type="ECO:0000256" key="4">
    <source>
        <dbReference type="ARBA" id="ARBA00004496"/>
    </source>
</evidence>
<dbReference type="InterPro" id="IPR041952">
    <property type="entry name" value="STARD11_START"/>
</dbReference>
<keyword evidence="20" id="KW-0445">Lipid transport</keyword>
<evidence type="ECO:0000256" key="22">
    <source>
        <dbReference type="PROSITE-ProRule" id="PRU00175"/>
    </source>
</evidence>
<dbReference type="Pfam" id="PF22191">
    <property type="entry name" value="IBR_1"/>
    <property type="match status" value="1"/>
</dbReference>
<dbReference type="EMBL" id="QBLH01002117">
    <property type="protein sequence ID" value="TGZ49491.1"/>
    <property type="molecule type" value="Genomic_DNA"/>
</dbReference>
<dbReference type="Gene3D" id="3.30.40.10">
    <property type="entry name" value="Zinc/RING finger domain, C3HC4 (zinc finger)"/>
    <property type="match status" value="1"/>
</dbReference>
<keyword evidence="14 22" id="KW-0863">Zinc-finger</keyword>
<dbReference type="PROSITE" id="PS50003">
    <property type="entry name" value="PH_DOMAIN"/>
    <property type="match status" value="1"/>
</dbReference>
<evidence type="ECO:0000259" key="25">
    <source>
        <dbReference type="PROSITE" id="PS50003"/>
    </source>
</evidence>
<evidence type="ECO:0000256" key="21">
    <source>
        <dbReference type="ARBA" id="ARBA00031527"/>
    </source>
</evidence>
<evidence type="ECO:0000313" key="29">
    <source>
        <dbReference type="EMBL" id="TGZ49491.1"/>
    </source>
</evidence>
<dbReference type="InterPro" id="IPR047555">
    <property type="entry name" value="BRcat_RBR_TRIAD1"/>
</dbReference>
<dbReference type="SMART" id="SM00234">
    <property type="entry name" value="START"/>
    <property type="match status" value="1"/>
</dbReference>
<dbReference type="PROSITE" id="PS51873">
    <property type="entry name" value="TRIAD"/>
    <property type="match status" value="1"/>
</dbReference>
<evidence type="ECO:0000256" key="1">
    <source>
        <dbReference type="ARBA" id="ARBA00000074"/>
    </source>
</evidence>
<sequence>MRENDSEMDCSDSDCGDTGYEDYYSIQPWGGGDVDNDVDPEQNRRDPEYAVYDCLRVEEVERLLNESVEVLSNSLHVTPSLAKVLLHAHNWASQDIVTKYRTNASSLLISSKIKPTPEQVPGTKSQRSGVCLVCITVYPADRFSTLTCGHSFCKDCWCMHFEVQITQGISTGISCMAQDCDVLAPEDFVLSLLTKPNMRERYQQFAFRDYVKSHPQLRFCPGPNCQIVLRSKEQRAKRVIFRCGMDYHAPTDCGTIRKWLTKCADDSETANYISAHTKDCPKCHICIEKNGGCNHMQCYNCKHDFCWMCLGDWKAHGSEYYECSRYKENPNIAHESVHAQAREALKKYLHYYERVSPKKYLHYYERWENHSKSLKLEEQTLEGIKMRINNKVMNASGTWIDWQHLFEAASLLARCRYTLQYTYPYAYYMESGPRKELFEYQQAQLEAEIENLSWKIERAETTDRGDLENQMDIAEKRRVTLLKDFLEVSEGELSLFCNKRQCVCDATVKTRMADEVVETPRGLGNEDAECIVDAEIDGGDDDDSDGVIVPELQGTLSKWTNYIHGWQTRFIVLKDGTLSYYKSEQDSGYGCRGSISLYKANIKAHQFDECRFDVSVNDCLVWYLRANSPEEKQRWVDVLKSYKSESGYGSENSLKRHGSAISLVSNTQSTTSAGSLTKRGIRGLKEKLAEIETFRDILIKQIDTLQKYFDNCAENAKNTSKEEKKIETMFNPAEQSVDFKGEAITFKATSEGVLATLQHCVELMVQREDAWRRRWEKEVEKKRKLQELYKVLKDQVAMHHNGSPRPRVVIHGGPDYEEGPHSALCDEEFYDAVETGLDKIEEENQLRDRLKQKSVSILTSPTTTASTHRLWPEIEKITMEQLHYARLGVGGAGGWQLFAEDGDMRMYRREEEADGLVVDPLKACHVVKGVTGHEVCKIFFSPEYRSGWEATLEDMAIVENISKDTLLFLQTHKRIWPASQRDALFWSHIRRVSDDQDRDAHDLWIVCNHSTEHPDHPPNGGKCVRVYLTVCLVCQTFIDPPKDEEEIKRENITCKITYCSVVNPGGWAPAAVLRAVYKREYPKFLKRFTNFCIDQCKNKPITF</sequence>
<feature type="domain" description="RING-type" evidence="26">
    <location>
        <begin position="283"/>
        <end position="323"/>
    </location>
</feature>
<dbReference type="Gene3D" id="2.30.29.30">
    <property type="entry name" value="Pleckstrin-homology domain (PH domain)/Phosphotyrosine-binding domain (PTB)"/>
    <property type="match status" value="1"/>
</dbReference>
<evidence type="ECO:0000259" key="27">
    <source>
        <dbReference type="PROSITE" id="PS50848"/>
    </source>
</evidence>
<evidence type="ECO:0000256" key="14">
    <source>
        <dbReference type="ARBA" id="ARBA00022771"/>
    </source>
</evidence>
<comment type="subcellular location">
    <subcellularLocation>
        <location evidence="4">Cytoplasm</location>
    </subcellularLocation>
    <subcellularLocation>
        <location evidence="3">Endoplasmic reticulum</location>
    </subcellularLocation>
    <subcellularLocation>
        <location evidence="5">Golgi apparatus</location>
    </subcellularLocation>
</comment>
<dbReference type="FunFam" id="3.30.40.10:FF:000019">
    <property type="entry name" value="RBR-type E3 ubiquitin transferase"/>
    <property type="match status" value="1"/>
</dbReference>
<feature type="region of interest" description="Disordered" evidence="24">
    <location>
        <begin position="1"/>
        <end position="44"/>
    </location>
</feature>
<dbReference type="CDD" id="cd16773">
    <property type="entry name" value="RING-HC_RBR_TRIAD1"/>
    <property type="match status" value="1"/>
</dbReference>
<evidence type="ECO:0000256" key="7">
    <source>
        <dbReference type="ARBA" id="ARBA00012251"/>
    </source>
</evidence>
<dbReference type="CDD" id="cd20344">
    <property type="entry name" value="BRcat_RBR_TRIAD1"/>
    <property type="match status" value="1"/>
</dbReference>
<dbReference type="InterPro" id="IPR023393">
    <property type="entry name" value="START-like_dom_sf"/>
</dbReference>
<accession>A0A4S2KIW4</accession>
<dbReference type="InterPro" id="IPR011993">
    <property type="entry name" value="PH-like_dom_sf"/>
</dbReference>
<dbReference type="CDD" id="cd13283">
    <property type="entry name" value="PH_GPBP"/>
    <property type="match status" value="1"/>
</dbReference>
<dbReference type="PROSITE" id="PS50089">
    <property type="entry name" value="ZF_RING_2"/>
    <property type="match status" value="1"/>
</dbReference>
<keyword evidence="19 23" id="KW-0175">Coiled coil</keyword>
<organism evidence="29 30">
    <name type="scientific">Temnothorax longispinosus</name>
    <dbReference type="NCBI Taxonomy" id="300112"/>
    <lineage>
        <taxon>Eukaryota</taxon>
        <taxon>Metazoa</taxon>
        <taxon>Ecdysozoa</taxon>
        <taxon>Arthropoda</taxon>
        <taxon>Hexapoda</taxon>
        <taxon>Insecta</taxon>
        <taxon>Pterygota</taxon>
        <taxon>Neoptera</taxon>
        <taxon>Endopterygota</taxon>
        <taxon>Hymenoptera</taxon>
        <taxon>Apocrita</taxon>
        <taxon>Aculeata</taxon>
        <taxon>Formicoidea</taxon>
        <taxon>Formicidae</taxon>
        <taxon>Myrmicinae</taxon>
        <taxon>Temnothorax</taxon>
    </lineage>
</organism>
<dbReference type="Pfam" id="PF01485">
    <property type="entry name" value="IBR"/>
    <property type="match status" value="1"/>
</dbReference>
<dbReference type="GO" id="GO:0008270">
    <property type="term" value="F:zinc ion binding"/>
    <property type="evidence" value="ECO:0007669"/>
    <property type="project" value="UniProtKB-KW"/>
</dbReference>
<feature type="domain" description="RING-type" evidence="28">
    <location>
        <begin position="127"/>
        <end position="327"/>
    </location>
</feature>
<dbReference type="Gene3D" id="1.20.120.1750">
    <property type="match status" value="1"/>
</dbReference>
<evidence type="ECO:0000256" key="12">
    <source>
        <dbReference type="ARBA" id="ARBA00022723"/>
    </source>
</evidence>
<dbReference type="GO" id="GO:0008289">
    <property type="term" value="F:lipid binding"/>
    <property type="evidence" value="ECO:0007669"/>
    <property type="project" value="InterPro"/>
</dbReference>
<comment type="catalytic activity">
    <reaction evidence="1">
        <text>N-hexadecanoylsphing-4-enine(in) = N-hexadecanoylsphing-4-enine(out)</text>
        <dbReference type="Rhea" id="RHEA:45720"/>
        <dbReference type="ChEBI" id="CHEBI:72959"/>
    </reaction>
</comment>
<dbReference type="GO" id="GO:0005581">
    <property type="term" value="C:collagen trimer"/>
    <property type="evidence" value="ECO:0007669"/>
    <property type="project" value="UniProtKB-KW"/>
</dbReference>
<dbReference type="CDD" id="cd20360">
    <property type="entry name" value="Rcat_RBR_TRIAD1"/>
    <property type="match status" value="1"/>
</dbReference>
<keyword evidence="10" id="KW-0963">Cytoplasm</keyword>
<evidence type="ECO:0000256" key="11">
    <source>
        <dbReference type="ARBA" id="ARBA00022679"/>
    </source>
</evidence>
<dbReference type="SMART" id="SM00647">
    <property type="entry name" value="IBR"/>
    <property type="match status" value="2"/>
</dbReference>
<proteinExistence type="inferred from homology"/>
<evidence type="ECO:0000256" key="6">
    <source>
        <dbReference type="ARBA" id="ARBA00005884"/>
    </source>
</evidence>
<dbReference type="Pfam" id="PF00169">
    <property type="entry name" value="PH"/>
    <property type="match status" value="1"/>
</dbReference>
<keyword evidence="17" id="KW-0862">Zinc</keyword>
<dbReference type="STRING" id="300112.A0A4S2KIW4"/>
<evidence type="ECO:0000259" key="26">
    <source>
        <dbReference type="PROSITE" id="PS50089"/>
    </source>
</evidence>
<keyword evidence="18" id="KW-0333">Golgi apparatus</keyword>
<evidence type="ECO:0000259" key="28">
    <source>
        <dbReference type="PROSITE" id="PS51873"/>
    </source>
</evidence>
<dbReference type="InterPro" id="IPR044066">
    <property type="entry name" value="TRIAD_supradom"/>
</dbReference>
<evidence type="ECO:0000256" key="13">
    <source>
        <dbReference type="ARBA" id="ARBA00022737"/>
    </source>
</evidence>
<gene>
    <name evidence="29" type="ORF">DBV15_09949</name>
</gene>
<dbReference type="PANTHER" id="PTHR19308:SF53">
    <property type="entry name" value="CERAMIDE TRANSFER PROTEIN"/>
    <property type="match status" value="1"/>
</dbReference>
<evidence type="ECO:0000256" key="23">
    <source>
        <dbReference type="SAM" id="Coils"/>
    </source>
</evidence>
<evidence type="ECO:0000256" key="18">
    <source>
        <dbReference type="ARBA" id="ARBA00023034"/>
    </source>
</evidence>
<evidence type="ECO:0000256" key="5">
    <source>
        <dbReference type="ARBA" id="ARBA00004555"/>
    </source>
</evidence>
<dbReference type="Gene3D" id="3.30.530.20">
    <property type="match status" value="1"/>
</dbReference>
<keyword evidence="11" id="KW-0808">Transferase</keyword>
<dbReference type="InterPro" id="IPR013083">
    <property type="entry name" value="Znf_RING/FYVE/PHD"/>
</dbReference>
<feature type="coiled-coil region" evidence="23">
    <location>
        <begin position="442"/>
        <end position="484"/>
    </location>
</feature>
<dbReference type="SUPFAM" id="SSF55961">
    <property type="entry name" value="Bet v1-like"/>
    <property type="match status" value="1"/>
</dbReference>
<dbReference type="InterPro" id="IPR001841">
    <property type="entry name" value="Znf_RING"/>
</dbReference>
<dbReference type="InterPro" id="IPR001849">
    <property type="entry name" value="PH_domain"/>
</dbReference>
<dbReference type="PROSITE" id="PS50848">
    <property type="entry name" value="START"/>
    <property type="match status" value="1"/>
</dbReference>
<reference evidence="29 30" key="1">
    <citation type="journal article" date="2019" name="Philos. Trans. R. Soc. Lond., B, Biol. Sci.">
        <title>Ant behaviour and brain gene expression of defending hosts depend on the ecological success of the intruding social parasite.</title>
        <authorList>
            <person name="Kaur R."/>
            <person name="Stoldt M."/>
            <person name="Jongepier E."/>
            <person name="Feldmeyer B."/>
            <person name="Menzel F."/>
            <person name="Bornberg-Bauer E."/>
            <person name="Foitzik S."/>
        </authorList>
    </citation>
    <scope>NUCLEOTIDE SEQUENCE [LARGE SCALE GENOMIC DNA]</scope>
    <source>
        <tissue evidence="29">Whole body</tissue>
    </source>
</reference>
<dbReference type="FunFam" id="3.30.530.20:FF:000003">
    <property type="entry name" value="Collagen type IV alpha-3-binding protein-like protein"/>
    <property type="match status" value="1"/>
</dbReference>
<evidence type="ECO:0000256" key="3">
    <source>
        <dbReference type="ARBA" id="ARBA00004240"/>
    </source>
</evidence>
<dbReference type="FunFam" id="2.30.29.30:FF:000382">
    <property type="entry name" value="Uncharacterized protein, isoform A"/>
    <property type="match status" value="1"/>
</dbReference>
<keyword evidence="30" id="KW-1185">Reference proteome</keyword>